<dbReference type="Proteomes" id="UP001389717">
    <property type="component" value="Unassembled WGS sequence"/>
</dbReference>
<gene>
    <name evidence="2" type="ORF">AAEO50_13675</name>
</gene>
<keyword evidence="1" id="KW-0812">Transmembrane</keyword>
<feature type="transmembrane region" description="Helical" evidence="1">
    <location>
        <begin position="107"/>
        <end position="130"/>
    </location>
</feature>
<protein>
    <recommendedName>
        <fullName evidence="4">RND transporter</fullName>
    </recommendedName>
</protein>
<evidence type="ECO:0000256" key="1">
    <source>
        <dbReference type="SAM" id="Phobius"/>
    </source>
</evidence>
<dbReference type="RefSeq" id="WP_341984551.1">
    <property type="nucleotide sequence ID" value="NZ_JBBYAF010000026.1"/>
</dbReference>
<organism evidence="2 3">
    <name type="scientific">Rossellomorea oryzaecorticis</name>
    <dbReference type="NCBI Taxonomy" id="1396505"/>
    <lineage>
        <taxon>Bacteria</taxon>
        <taxon>Bacillati</taxon>
        <taxon>Bacillota</taxon>
        <taxon>Bacilli</taxon>
        <taxon>Bacillales</taxon>
        <taxon>Bacillaceae</taxon>
        <taxon>Rossellomorea</taxon>
    </lineage>
</organism>
<name>A0ABU9KB45_9BACI</name>
<proteinExistence type="predicted"/>
<comment type="caution">
    <text evidence="2">The sequence shown here is derived from an EMBL/GenBank/DDBJ whole genome shotgun (WGS) entry which is preliminary data.</text>
</comment>
<keyword evidence="1" id="KW-0472">Membrane</keyword>
<sequence>MSRKKTAQAFNWTVFGLLVLAGLVLAGDTYGSLMNATPDELDGMQSRIENRWNQDMLVFAGILGVFTLFLVVLWKRLFPHNVPLAIILGGFWFMLLFQATVTGWAGLAGLVGLAVALVVGIVMMLVYAVGEKWWRLREGR</sequence>
<feature type="transmembrane region" description="Helical" evidence="1">
    <location>
        <begin position="56"/>
        <end position="74"/>
    </location>
</feature>
<feature type="transmembrane region" description="Helical" evidence="1">
    <location>
        <begin position="81"/>
        <end position="101"/>
    </location>
</feature>
<keyword evidence="1" id="KW-1133">Transmembrane helix</keyword>
<reference evidence="2 3" key="1">
    <citation type="submission" date="2024-04" db="EMBL/GenBank/DDBJ databases">
        <title>Bacillus oryzaecorticis sp. nov., a moderately halophilic bacterium isolated from rice husks.</title>
        <authorList>
            <person name="Zhu H.-S."/>
        </authorList>
    </citation>
    <scope>NUCLEOTIDE SEQUENCE [LARGE SCALE GENOMIC DNA]</scope>
    <source>
        <strain evidence="2 3">ZC255</strain>
    </source>
</reference>
<keyword evidence="3" id="KW-1185">Reference proteome</keyword>
<evidence type="ECO:0008006" key="4">
    <source>
        <dbReference type="Google" id="ProtNLM"/>
    </source>
</evidence>
<evidence type="ECO:0000313" key="2">
    <source>
        <dbReference type="EMBL" id="MEL3973332.1"/>
    </source>
</evidence>
<evidence type="ECO:0000313" key="3">
    <source>
        <dbReference type="Proteomes" id="UP001389717"/>
    </source>
</evidence>
<dbReference type="EMBL" id="JBBYAF010000026">
    <property type="protein sequence ID" value="MEL3973332.1"/>
    <property type="molecule type" value="Genomic_DNA"/>
</dbReference>
<accession>A0ABU9KB45</accession>